<feature type="region of interest" description="Disordered" evidence="3">
    <location>
        <begin position="82"/>
        <end position="118"/>
    </location>
</feature>
<dbReference type="GO" id="GO:0000981">
    <property type="term" value="F:DNA-binding transcription factor activity, RNA polymerase II-specific"/>
    <property type="evidence" value="ECO:0007669"/>
    <property type="project" value="TreeGrafter"/>
</dbReference>
<dbReference type="Gene3D" id="1.10.10.60">
    <property type="entry name" value="Homeodomain-like"/>
    <property type="match status" value="2"/>
</dbReference>
<dbReference type="GO" id="GO:0005634">
    <property type="term" value="C:nucleus"/>
    <property type="evidence" value="ECO:0007669"/>
    <property type="project" value="TreeGrafter"/>
</dbReference>
<dbReference type="PANTHER" id="PTHR45614:SF25">
    <property type="entry name" value="MYB PROTEIN"/>
    <property type="match status" value="1"/>
</dbReference>
<reference evidence="6 7" key="1">
    <citation type="submission" date="2022-07" db="EMBL/GenBank/DDBJ databases">
        <title>Genome-wide signatures of adaptation to extreme environments.</title>
        <authorList>
            <person name="Cho C.H."/>
            <person name="Yoon H.S."/>
        </authorList>
    </citation>
    <scope>NUCLEOTIDE SEQUENCE [LARGE SCALE GENOMIC DNA]</scope>
    <source>
        <strain evidence="6 7">DBV 063 E5</strain>
    </source>
</reference>
<feature type="compositionally biased region" description="Low complexity" evidence="3">
    <location>
        <begin position="245"/>
        <end position="257"/>
    </location>
</feature>
<dbReference type="InterPro" id="IPR001005">
    <property type="entry name" value="SANT/Myb"/>
</dbReference>
<evidence type="ECO:0000256" key="3">
    <source>
        <dbReference type="SAM" id="MobiDB-lite"/>
    </source>
</evidence>
<keyword evidence="2" id="KW-0238">DNA-binding</keyword>
<dbReference type="GO" id="GO:0000978">
    <property type="term" value="F:RNA polymerase II cis-regulatory region sequence-specific DNA binding"/>
    <property type="evidence" value="ECO:0007669"/>
    <property type="project" value="TreeGrafter"/>
</dbReference>
<dbReference type="PROSITE" id="PS50090">
    <property type="entry name" value="MYB_LIKE"/>
    <property type="match status" value="2"/>
</dbReference>
<feature type="domain" description="Myb-like" evidence="4">
    <location>
        <begin position="117"/>
        <end position="168"/>
    </location>
</feature>
<dbReference type="FunFam" id="1.10.10.60:FF:000010">
    <property type="entry name" value="Transcriptional activator Myb isoform A"/>
    <property type="match status" value="1"/>
</dbReference>
<evidence type="ECO:0000256" key="2">
    <source>
        <dbReference type="ARBA" id="ARBA00023125"/>
    </source>
</evidence>
<keyword evidence="7" id="KW-1185">Reference proteome</keyword>
<dbReference type="AlphaFoldDB" id="A0AAV9IXA0"/>
<evidence type="ECO:0000256" key="1">
    <source>
        <dbReference type="ARBA" id="ARBA00022737"/>
    </source>
</evidence>
<dbReference type="CDD" id="cd00167">
    <property type="entry name" value="SANT"/>
    <property type="match status" value="2"/>
</dbReference>
<feature type="region of interest" description="Disordered" evidence="3">
    <location>
        <begin position="245"/>
        <end position="295"/>
    </location>
</feature>
<organism evidence="6 7">
    <name type="scientific">Cyanidium caldarium</name>
    <name type="common">Red alga</name>
    <dbReference type="NCBI Taxonomy" id="2771"/>
    <lineage>
        <taxon>Eukaryota</taxon>
        <taxon>Rhodophyta</taxon>
        <taxon>Bangiophyceae</taxon>
        <taxon>Cyanidiales</taxon>
        <taxon>Cyanidiaceae</taxon>
        <taxon>Cyanidium</taxon>
    </lineage>
</organism>
<keyword evidence="1" id="KW-0677">Repeat</keyword>
<evidence type="ECO:0000259" key="4">
    <source>
        <dbReference type="PROSITE" id="PS50090"/>
    </source>
</evidence>
<feature type="compositionally biased region" description="Low complexity" evidence="3">
    <location>
        <begin position="38"/>
        <end position="54"/>
    </location>
</feature>
<evidence type="ECO:0000313" key="7">
    <source>
        <dbReference type="Proteomes" id="UP001301350"/>
    </source>
</evidence>
<feature type="domain" description="Myb-like" evidence="4">
    <location>
        <begin position="169"/>
        <end position="219"/>
    </location>
</feature>
<dbReference type="Proteomes" id="UP001301350">
    <property type="component" value="Unassembled WGS sequence"/>
</dbReference>
<dbReference type="SMART" id="SM00717">
    <property type="entry name" value="SANT"/>
    <property type="match status" value="2"/>
</dbReference>
<dbReference type="InterPro" id="IPR009057">
    <property type="entry name" value="Homeodomain-like_sf"/>
</dbReference>
<gene>
    <name evidence="6" type="ORF">CDCA_CDCA10G2982</name>
</gene>
<feature type="compositionally biased region" description="Polar residues" evidence="3">
    <location>
        <begin position="86"/>
        <end position="99"/>
    </location>
</feature>
<comment type="caution">
    <text evidence="6">The sequence shown here is derived from an EMBL/GenBank/DDBJ whole genome shotgun (WGS) entry which is preliminary data.</text>
</comment>
<sequence>MHLHWEAGNAAGARTGLDILLAAAAACASQDTEDASRRAATSPTSTTPVDDYPSTPAPPVAVYGTQPDGRWAPGASLAGGWGLLTPSESTASPSGTASNRWEVELPAPSASTRKPCRGREVKGAWRPEEDMLLCALVQKMGARKWSLIAEHIPGRTGKQARERWLNQLSPKICKRPWTADEDRLIVSAHGRLGNKWSEIARLLEGRTDNAVKNRYNSFIRKMQTSFRARSAFTEPAAVIPRELPPSSAAAEAHSAPSVGGGEAMAASEPDTFDSAHSGGELHSETSVGAENADYR</sequence>
<dbReference type="Pfam" id="PF00249">
    <property type="entry name" value="Myb_DNA-binding"/>
    <property type="match status" value="2"/>
</dbReference>
<dbReference type="SUPFAM" id="SSF46689">
    <property type="entry name" value="Homeodomain-like"/>
    <property type="match status" value="1"/>
</dbReference>
<protein>
    <submittedName>
        <fullName evidence="6">Uncharacterized protein</fullName>
    </submittedName>
</protein>
<dbReference type="EMBL" id="JANCYW010000010">
    <property type="protein sequence ID" value="KAK4536957.1"/>
    <property type="molecule type" value="Genomic_DNA"/>
</dbReference>
<dbReference type="PROSITE" id="PS51294">
    <property type="entry name" value="HTH_MYB"/>
    <property type="match status" value="2"/>
</dbReference>
<feature type="region of interest" description="Disordered" evidence="3">
    <location>
        <begin position="32"/>
        <end position="68"/>
    </location>
</feature>
<proteinExistence type="predicted"/>
<dbReference type="InterPro" id="IPR017930">
    <property type="entry name" value="Myb_dom"/>
</dbReference>
<name>A0AAV9IXA0_CYACA</name>
<accession>A0AAV9IXA0</accession>
<feature type="domain" description="HTH myb-type" evidence="5">
    <location>
        <begin position="117"/>
        <end position="172"/>
    </location>
</feature>
<evidence type="ECO:0000313" key="6">
    <source>
        <dbReference type="EMBL" id="KAK4536957.1"/>
    </source>
</evidence>
<dbReference type="PANTHER" id="PTHR45614">
    <property type="entry name" value="MYB PROTEIN-RELATED"/>
    <property type="match status" value="1"/>
</dbReference>
<dbReference type="InterPro" id="IPR050560">
    <property type="entry name" value="MYB_TF"/>
</dbReference>
<feature type="domain" description="HTH myb-type" evidence="5">
    <location>
        <begin position="174"/>
        <end position="223"/>
    </location>
</feature>
<evidence type="ECO:0000259" key="5">
    <source>
        <dbReference type="PROSITE" id="PS51294"/>
    </source>
</evidence>